<dbReference type="RefSeq" id="WP_262070428.1">
    <property type="nucleotide sequence ID" value="NZ_JAMXOC010000053.1"/>
</dbReference>
<name>A0ABT1EPF5_9FIRM</name>
<comment type="caution">
    <text evidence="1">The sequence shown here is derived from an EMBL/GenBank/DDBJ whole genome shotgun (WGS) entry which is preliminary data.</text>
</comment>
<evidence type="ECO:0000313" key="1">
    <source>
        <dbReference type="EMBL" id="MCP1111571.1"/>
    </source>
</evidence>
<dbReference type="EMBL" id="JAMZFV010000053">
    <property type="protein sequence ID" value="MCP1111571.1"/>
    <property type="molecule type" value="Genomic_DNA"/>
</dbReference>
<protein>
    <submittedName>
        <fullName evidence="1">Uncharacterized protein</fullName>
    </submittedName>
</protein>
<proteinExistence type="predicted"/>
<sequence length="141" mass="17037">MFYIFFITFLVVAVVIIWRTWSRYTYYSGGNYKNGGQDVILWCSKSKDEIVENLFQKNDKDTLYYDLICYNEVYYLKIRGIKRLQKESPYETIFRMDYLSRENGTYIILKRTQIIYSTAFEAELYEFFVKKLNCIAKKEVS</sequence>
<evidence type="ECO:0000313" key="2">
    <source>
        <dbReference type="Proteomes" id="UP001523565"/>
    </source>
</evidence>
<reference evidence="1 2" key="1">
    <citation type="journal article" date="2022" name="Genome Biol. Evol.">
        <title>Host diet, physiology and behaviors set the stage for Lachnospiraceae cladogenesis.</title>
        <authorList>
            <person name="Vera-Ponce De Leon A."/>
            <person name="Schneider M."/>
            <person name="Jahnes B.C."/>
            <person name="Sadowski V."/>
            <person name="Camuy-Velez L.A."/>
            <person name="Duan J."/>
            <person name="Sabree Z.L."/>
        </authorList>
    </citation>
    <scope>NUCLEOTIDE SEQUENCE [LARGE SCALE GENOMIC DNA]</scope>
    <source>
        <strain evidence="1 2">PAL227</strain>
    </source>
</reference>
<organism evidence="1 2">
    <name type="scientific">Ohessyouella blattaphilus</name>
    <dbReference type="NCBI Taxonomy" id="2949333"/>
    <lineage>
        <taxon>Bacteria</taxon>
        <taxon>Bacillati</taxon>
        <taxon>Bacillota</taxon>
        <taxon>Clostridia</taxon>
        <taxon>Lachnospirales</taxon>
        <taxon>Lachnospiraceae</taxon>
        <taxon>Ohessyouella</taxon>
    </lineage>
</organism>
<keyword evidence="2" id="KW-1185">Reference proteome</keyword>
<accession>A0ABT1EPF5</accession>
<dbReference type="Proteomes" id="UP001523565">
    <property type="component" value="Unassembled WGS sequence"/>
</dbReference>
<gene>
    <name evidence="1" type="ORF">NK118_15100</name>
</gene>